<proteinExistence type="predicted"/>
<accession>A0A915HGM0</accession>
<sequence>MGTNFLAHPDIHAILNFKDNYIEIQDMKLLLKVIASARAQTELFLNAANDNILEEIPKVE</sequence>
<reference evidence="2" key="1">
    <citation type="submission" date="2022-11" db="UniProtKB">
        <authorList>
            <consortium name="WormBaseParasite"/>
        </authorList>
    </citation>
    <scope>IDENTIFICATION</scope>
</reference>
<dbReference type="WBParaSite" id="nRc.2.0.1.t00569-RA">
    <property type="protein sequence ID" value="nRc.2.0.1.t00569-RA"/>
    <property type="gene ID" value="nRc.2.0.1.g00569"/>
</dbReference>
<keyword evidence="1" id="KW-1185">Reference proteome</keyword>
<protein>
    <submittedName>
        <fullName evidence="2">Uncharacterized protein</fullName>
    </submittedName>
</protein>
<evidence type="ECO:0000313" key="2">
    <source>
        <dbReference type="WBParaSite" id="nRc.2.0.1.t00569-RA"/>
    </source>
</evidence>
<dbReference type="AlphaFoldDB" id="A0A915HGM0"/>
<organism evidence="1 2">
    <name type="scientific">Romanomermis culicivorax</name>
    <name type="common">Nematode worm</name>
    <dbReference type="NCBI Taxonomy" id="13658"/>
    <lineage>
        <taxon>Eukaryota</taxon>
        <taxon>Metazoa</taxon>
        <taxon>Ecdysozoa</taxon>
        <taxon>Nematoda</taxon>
        <taxon>Enoplea</taxon>
        <taxon>Dorylaimia</taxon>
        <taxon>Mermithida</taxon>
        <taxon>Mermithoidea</taxon>
        <taxon>Mermithidae</taxon>
        <taxon>Romanomermis</taxon>
    </lineage>
</organism>
<evidence type="ECO:0000313" key="1">
    <source>
        <dbReference type="Proteomes" id="UP000887565"/>
    </source>
</evidence>
<dbReference type="Proteomes" id="UP000887565">
    <property type="component" value="Unplaced"/>
</dbReference>
<name>A0A915HGM0_ROMCU</name>